<dbReference type="Pfam" id="PF04978">
    <property type="entry name" value="MST"/>
    <property type="match status" value="1"/>
</dbReference>
<name>A0ABW6VL60_MICFU</name>
<evidence type="ECO:0000313" key="1">
    <source>
        <dbReference type="EMBL" id="MFF4778958.1"/>
    </source>
</evidence>
<dbReference type="InterPro" id="IPR007061">
    <property type="entry name" value="MST-like"/>
</dbReference>
<keyword evidence="2" id="KW-1185">Reference proteome</keyword>
<dbReference type="Gene3D" id="1.20.120.450">
    <property type="entry name" value="dinb family like domain"/>
    <property type="match status" value="1"/>
</dbReference>
<proteinExistence type="predicted"/>
<sequence length="191" mass="20918">MADSDAKWTQPPWEPPLAGTEAEHLAGALDRLRSTFRWKVDGLDSAGLRARVGASSLTLGGLLKHLAWVEEQCFSTKLSGTPLGAPWDAVDWTADPDWDFTSAAEDAPAQLYALWDDAVARSRAKFDAALLDGGLDQLVHLAWPDGRRASLRRIVCDLIEEYGRHTGHADLLREAVDGRVGEDPPLAWRPV</sequence>
<protein>
    <submittedName>
        <fullName evidence="1">DinB family protein</fullName>
    </submittedName>
</protein>
<accession>A0ABW6VL60</accession>
<dbReference type="InterPro" id="IPR034660">
    <property type="entry name" value="DinB/YfiT-like"/>
</dbReference>
<evidence type="ECO:0000313" key="2">
    <source>
        <dbReference type="Proteomes" id="UP001602119"/>
    </source>
</evidence>
<dbReference type="Proteomes" id="UP001602119">
    <property type="component" value="Unassembled WGS sequence"/>
</dbReference>
<dbReference type="RefSeq" id="WP_387347577.1">
    <property type="nucleotide sequence ID" value="NZ_JBIAXI010000039.1"/>
</dbReference>
<dbReference type="SUPFAM" id="SSF109854">
    <property type="entry name" value="DinB/YfiT-like putative metalloenzymes"/>
    <property type="match status" value="1"/>
</dbReference>
<gene>
    <name evidence="1" type="ORF">ACFY05_39660</name>
</gene>
<reference evidence="1 2" key="1">
    <citation type="submission" date="2024-10" db="EMBL/GenBank/DDBJ databases">
        <title>The Natural Products Discovery Center: Release of the First 8490 Sequenced Strains for Exploring Actinobacteria Biosynthetic Diversity.</title>
        <authorList>
            <person name="Kalkreuter E."/>
            <person name="Kautsar S.A."/>
            <person name="Yang D."/>
            <person name="Bader C.D."/>
            <person name="Teijaro C.N."/>
            <person name="Fluegel L."/>
            <person name="Davis C.M."/>
            <person name="Simpson J.R."/>
            <person name="Lauterbach L."/>
            <person name="Steele A.D."/>
            <person name="Gui C."/>
            <person name="Meng S."/>
            <person name="Li G."/>
            <person name="Viehrig K."/>
            <person name="Ye F."/>
            <person name="Su P."/>
            <person name="Kiefer A.F."/>
            <person name="Nichols A."/>
            <person name="Cepeda A.J."/>
            <person name="Yan W."/>
            <person name="Fan B."/>
            <person name="Jiang Y."/>
            <person name="Adhikari A."/>
            <person name="Zheng C.-J."/>
            <person name="Schuster L."/>
            <person name="Cowan T.M."/>
            <person name="Smanski M.J."/>
            <person name="Chevrette M.G."/>
            <person name="De Carvalho L.P.S."/>
            <person name="Shen B."/>
        </authorList>
    </citation>
    <scope>NUCLEOTIDE SEQUENCE [LARGE SCALE GENOMIC DNA]</scope>
    <source>
        <strain evidence="1 2">NPDC001281</strain>
    </source>
</reference>
<organism evidence="1 2">
    <name type="scientific">Microtetraspora fusca</name>
    <dbReference type="NCBI Taxonomy" id="1997"/>
    <lineage>
        <taxon>Bacteria</taxon>
        <taxon>Bacillati</taxon>
        <taxon>Actinomycetota</taxon>
        <taxon>Actinomycetes</taxon>
        <taxon>Streptosporangiales</taxon>
        <taxon>Streptosporangiaceae</taxon>
        <taxon>Microtetraspora</taxon>
    </lineage>
</organism>
<dbReference type="EMBL" id="JBIAXI010000039">
    <property type="protein sequence ID" value="MFF4778958.1"/>
    <property type="molecule type" value="Genomic_DNA"/>
</dbReference>
<comment type="caution">
    <text evidence="1">The sequence shown here is derived from an EMBL/GenBank/DDBJ whole genome shotgun (WGS) entry which is preliminary data.</text>
</comment>